<dbReference type="SMART" id="SM00406">
    <property type="entry name" value="IGv"/>
    <property type="match status" value="1"/>
</dbReference>
<evidence type="ECO:0000313" key="5">
    <source>
        <dbReference type="RefSeq" id="XP_023592687.1"/>
    </source>
</evidence>
<proteinExistence type="predicted"/>
<dbReference type="InParanoid" id="A0A2Y9RE44"/>
<dbReference type="RefSeq" id="XP_023592687.1">
    <property type="nucleotide sequence ID" value="XM_023736919.1"/>
</dbReference>
<dbReference type="InterPro" id="IPR013783">
    <property type="entry name" value="Ig-like_fold"/>
</dbReference>
<keyword evidence="1" id="KW-0732">Signal</keyword>
<evidence type="ECO:0000256" key="2">
    <source>
        <dbReference type="ARBA" id="ARBA00022859"/>
    </source>
</evidence>
<dbReference type="InterPro" id="IPR013106">
    <property type="entry name" value="Ig_V-set"/>
</dbReference>
<dbReference type="SUPFAM" id="SSF48726">
    <property type="entry name" value="Immunoglobulin"/>
    <property type="match status" value="2"/>
</dbReference>
<dbReference type="InterPro" id="IPR007110">
    <property type="entry name" value="Ig-like_dom"/>
</dbReference>
<dbReference type="Proteomes" id="UP000248480">
    <property type="component" value="Unplaced"/>
</dbReference>
<name>A0A2Y9RE44_TRIMA</name>
<protein>
    <submittedName>
        <fullName evidence="5">Uncharacterized protein LOC101342429</fullName>
    </submittedName>
</protein>
<dbReference type="Gene3D" id="2.60.40.10">
    <property type="entry name" value="Immunoglobulins"/>
    <property type="match status" value="2"/>
</dbReference>
<evidence type="ECO:0000259" key="3">
    <source>
        <dbReference type="PROSITE" id="PS50835"/>
    </source>
</evidence>
<dbReference type="GO" id="GO:0005886">
    <property type="term" value="C:plasma membrane"/>
    <property type="evidence" value="ECO:0007669"/>
    <property type="project" value="TreeGrafter"/>
</dbReference>
<evidence type="ECO:0000313" key="4">
    <source>
        <dbReference type="Proteomes" id="UP000248480"/>
    </source>
</evidence>
<gene>
    <name evidence="5" type="primary">LOC101342429</name>
</gene>
<accession>A0A2Y9RE44</accession>
<dbReference type="GeneID" id="101342429"/>
<organism evidence="4 5">
    <name type="scientific">Trichechus manatus latirostris</name>
    <name type="common">Florida manatee</name>
    <dbReference type="NCBI Taxonomy" id="127582"/>
    <lineage>
        <taxon>Eukaryota</taxon>
        <taxon>Metazoa</taxon>
        <taxon>Chordata</taxon>
        <taxon>Craniata</taxon>
        <taxon>Vertebrata</taxon>
        <taxon>Euteleostomi</taxon>
        <taxon>Mammalia</taxon>
        <taxon>Eutheria</taxon>
        <taxon>Afrotheria</taxon>
        <taxon>Sirenia</taxon>
        <taxon>Trichechidae</taxon>
        <taxon>Trichechus</taxon>
    </lineage>
</organism>
<sequence length="266" mass="29491">MLWYHQLLGQTFTLIVTSDQGSGITDEQGFMEGKFPISHPDLTFSTLMVTSAQAKDSSLYSCSASDTAPHRDQGLEQEPLPGCRLLLPMGLWALWKWALAVKNVKGHRVTRRLLMGMSSLREKAANPAFPDQHGPTLLCLAVLCFLGAGPVDPEVIQSPRHFITRKGGQAILQCHPASGHTNVYWYQQTQGQGPQFLFRYYNGKQQEKGDIPDRFSGQQFSEDHSELNLSALELGDSAVFLCASSLAQPCRATSHLYPNLLTLLRM</sequence>
<dbReference type="GO" id="GO:0007166">
    <property type="term" value="P:cell surface receptor signaling pathway"/>
    <property type="evidence" value="ECO:0007669"/>
    <property type="project" value="TreeGrafter"/>
</dbReference>
<dbReference type="KEGG" id="tmu:101342429"/>
<evidence type="ECO:0000256" key="1">
    <source>
        <dbReference type="ARBA" id="ARBA00022729"/>
    </source>
</evidence>
<dbReference type="PANTHER" id="PTHR23268:SF101">
    <property type="entry name" value="T CELL RECEPTOR BETA VARIABLE 9"/>
    <property type="match status" value="1"/>
</dbReference>
<reference evidence="5" key="1">
    <citation type="submission" date="2025-08" db="UniProtKB">
        <authorList>
            <consortium name="RefSeq"/>
        </authorList>
    </citation>
    <scope>IDENTIFICATION</scope>
</reference>
<dbReference type="PROSITE" id="PS50835">
    <property type="entry name" value="IG_LIKE"/>
    <property type="match status" value="1"/>
</dbReference>
<dbReference type="GO" id="GO:0002376">
    <property type="term" value="P:immune system process"/>
    <property type="evidence" value="ECO:0007669"/>
    <property type="project" value="UniProtKB-KW"/>
</dbReference>
<dbReference type="InterPro" id="IPR036179">
    <property type="entry name" value="Ig-like_dom_sf"/>
</dbReference>
<keyword evidence="2" id="KW-0391">Immunity</keyword>
<dbReference type="AlphaFoldDB" id="A0A2Y9RE44"/>
<dbReference type="STRING" id="127582.A0A2Y9RE44"/>
<dbReference type="InterPro" id="IPR050413">
    <property type="entry name" value="TCR_beta_variable"/>
</dbReference>
<feature type="domain" description="Ig-like" evidence="3">
    <location>
        <begin position="153"/>
        <end position="242"/>
    </location>
</feature>
<dbReference type="Pfam" id="PF07686">
    <property type="entry name" value="V-set"/>
    <property type="match status" value="1"/>
</dbReference>
<dbReference type="PANTHER" id="PTHR23268">
    <property type="entry name" value="T-CELL RECEPTOR BETA CHAIN"/>
    <property type="match status" value="1"/>
</dbReference>
<keyword evidence="4" id="KW-1185">Reference proteome</keyword>